<dbReference type="CDD" id="cd00293">
    <property type="entry name" value="USP-like"/>
    <property type="match status" value="1"/>
</dbReference>
<dbReference type="STRING" id="405436.SAMN05444365_102130"/>
<comment type="similarity">
    <text evidence="1">Belongs to the universal stress protein A family.</text>
</comment>
<proteinExistence type="inferred from homology"/>
<keyword evidence="4" id="KW-1185">Reference proteome</keyword>
<dbReference type="Pfam" id="PF00582">
    <property type="entry name" value="Usp"/>
    <property type="match status" value="2"/>
</dbReference>
<evidence type="ECO:0000256" key="1">
    <source>
        <dbReference type="ARBA" id="ARBA00008791"/>
    </source>
</evidence>
<dbReference type="InterPro" id="IPR006016">
    <property type="entry name" value="UspA"/>
</dbReference>
<dbReference type="InterPro" id="IPR014729">
    <property type="entry name" value="Rossmann-like_a/b/a_fold"/>
</dbReference>
<dbReference type="PANTHER" id="PTHR46268:SF6">
    <property type="entry name" value="UNIVERSAL STRESS PROTEIN UP12"/>
    <property type="match status" value="1"/>
</dbReference>
<gene>
    <name evidence="3" type="ORF">SAMN05444365_102130</name>
</gene>
<dbReference type="SUPFAM" id="SSF52402">
    <property type="entry name" value="Adenine nucleotide alpha hydrolases-like"/>
    <property type="match status" value="2"/>
</dbReference>
<dbReference type="EMBL" id="FNPH01000002">
    <property type="protein sequence ID" value="SDY39625.1"/>
    <property type="molecule type" value="Genomic_DNA"/>
</dbReference>
<dbReference type="PANTHER" id="PTHR46268">
    <property type="entry name" value="STRESS RESPONSE PROTEIN NHAX"/>
    <property type="match status" value="1"/>
</dbReference>
<evidence type="ECO:0000313" key="4">
    <source>
        <dbReference type="Proteomes" id="UP000242415"/>
    </source>
</evidence>
<dbReference type="PRINTS" id="PR01438">
    <property type="entry name" value="UNVRSLSTRESS"/>
</dbReference>
<evidence type="ECO:0000313" key="3">
    <source>
        <dbReference type="EMBL" id="SDY39625.1"/>
    </source>
</evidence>
<feature type="domain" description="UspA" evidence="2">
    <location>
        <begin position="11"/>
        <end position="142"/>
    </location>
</feature>
<dbReference type="Proteomes" id="UP000242415">
    <property type="component" value="Unassembled WGS sequence"/>
</dbReference>
<dbReference type="RefSeq" id="WP_175543526.1">
    <property type="nucleotide sequence ID" value="NZ_FNPH01000002.1"/>
</dbReference>
<evidence type="ECO:0000259" key="2">
    <source>
        <dbReference type="Pfam" id="PF00582"/>
    </source>
</evidence>
<feature type="domain" description="UspA" evidence="2">
    <location>
        <begin position="151"/>
        <end position="273"/>
    </location>
</feature>
<reference evidence="4" key="1">
    <citation type="submission" date="2016-10" db="EMBL/GenBank/DDBJ databases">
        <authorList>
            <person name="Varghese N."/>
            <person name="Submissions S."/>
        </authorList>
    </citation>
    <scope>NUCLEOTIDE SEQUENCE [LARGE SCALE GENOMIC DNA]</scope>
    <source>
        <strain evidence="4">DSM 45245</strain>
    </source>
</reference>
<organism evidence="3 4">
    <name type="scientific">Micromonospora pattaloongensis</name>
    <dbReference type="NCBI Taxonomy" id="405436"/>
    <lineage>
        <taxon>Bacteria</taxon>
        <taxon>Bacillati</taxon>
        <taxon>Actinomycetota</taxon>
        <taxon>Actinomycetes</taxon>
        <taxon>Micromonosporales</taxon>
        <taxon>Micromonosporaceae</taxon>
        <taxon>Micromonospora</taxon>
    </lineage>
</organism>
<name>A0A1H3JJD2_9ACTN</name>
<dbReference type="AlphaFoldDB" id="A0A1H3JJD2"/>
<protein>
    <submittedName>
        <fullName evidence="3">Nucleotide-binding universal stress protein, UspA family</fullName>
    </submittedName>
</protein>
<dbReference type="Gene3D" id="3.40.50.620">
    <property type="entry name" value="HUPs"/>
    <property type="match status" value="2"/>
</dbReference>
<accession>A0A1H3JJD2</accession>
<dbReference type="InterPro" id="IPR006015">
    <property type="entry name" value="Universal_stress_UspA"/>
</dbReference>
<sequence length="279" mass="28984">MPAQGPQVTRDRIAVGVDGSESSLRAVRLAAHEAALQRRPLRIVHALNWIPDQSAPSDGEPRPAAEALVNRAAALAEQVAPGLETEVAIGEGTLTGTLLRESNLAGLIVLGDGGLDRHTCLPLDAPAVQLASRSKCSVMLARGEQTGDEGPVLVGVDRSAGGERALEFAFEAAANRRAELVVVRALDSDAPEDADVTAAQLAEAVGPWQEKYSGVTTRRHVLAGEPPQVMVAQSKSAALVVVGARGEHPVRTPLGSVTQAVLHHAPCTTVVVRAIPPTA</sequence>